<dbReference type="Gene3D" id="1.10.510.10">
    <property type="entry name" value="Transferase(Phosphotransferase) domain 1"/>
    <property type="match status" value="1"/>
</dbReference>
<dbReference type="InterPro" id="IPR000719">
    <property type="entry name" value="Prot_kinase_dom"/>
</dbReference>
<dbReference type="InterPro" id="IPR019734">
    <property type="entry name" value="TPR_rpt"/>
</dbReference>
<dbReference type="Proteomes" id="UP000295210">
    <property type="component" value="Unassembled WGS sequence"/>
</dbReference>
<keyword evidence="3 8" id="KW-0418">Kinase</keyword>
<name>A0A4R1LGM6_9BACT</name>
<dbReference type="SUPFAM" id="SSF48452">
    <property type="entry name" value="TPR-like"/>
    <property type="match status" value="2"/>
</dbReference>
<reference evidence="8 9" key="1">
    <citation type="submission" date="2019-03" db="EMBL/GenBank/DDBJ databases">
        <title>Genomic Encyclopedia of Type Strains, Phase IV (KMG-IV): sequencing the most valuable type-strain genomes for metagenomic binning, comparative biology and taxonomic classification.</title>
        <authorList>
            <person name="Goeker M."/>
        </authorList>
    </citation>
    <scope>NUCLEOTIDE SEQUENCE [LARGE SCALE GENOMIC DNA]</scope>
    <source>
        <strain evidence="8 9">DSM 103428</strain>
    </source>
</reference>
<organism evidence="8 9">
    <name type="scientific">Acidipila rosea</name>
    <dbReference type="NCBI Taxonomy" id="768535"/>
    <lineage>
        <taxon>Bacteria</taxon>
        <taxon>Pseudomonadati</taxon>
        <taxon>Acidobacteriota</taxon>
        <taxon>Terriglobia</taxon>
        <taxon>Terriglobales</taxon>
        <taxon>Acidobacteriaceae</taxon>
        <taxon>Acidipila</taxon>
    </lineage>
</organism>
<dbReference type="PANTHER" id="PTHR43289:SF6">
    <property type="entry name" value="SERINE_THREONINE-PROTEIN KINASE NEKL-3"/>
    <property type="match status" value="1"/>
</dbReference>
<gene>
    <name evidence="8" type="ORF">C7378_0856</name>
</gene>
<evidence type="ECO:0000256" key="4">
    <source>
        <dbReference type="ARBA" id="ARBA00022840"/>
    </source>
</evidence>
<dbReference type="InterPro" id="IPR017441">
    <property type="entry name" value="Protein_kinase_ATP_BS"/>
</dbReference>
<dbReference type="GO" id="GO:0005524">
    <property type="term" value="F:ATP binding"/>
    <property type="evidence" value="ECO:0007669"/>
    <property type="project" value="UniProtKB-UniRule"/>
</dbReference>
<dbReference type="Gene3D" id="3.40.50.10610">
    <property type="entry name" value="ABC-type transport auxiliary lipoprotein component"/>
    <property type="match status" value="1"/>
</dbReference>
<evidence type="ECO:0000256" key="1">
    <source>
        <dbReference type="ARBA" id="ARBA00022679"/>
    </source>
</evidence>
<comment type="caution">
    <text evidence="8">The sequence shown here is derived from an EMBL/GenBank/DDBJ whole genome shotgun (WGS) entry which is preliminary data.</text>
</comment>
<keyword evidence="9" id="KW-1185">Reference proteome</keyword>
<dbReference type="SUPFAM" id="SSF56112">
    <property type="entry name" value="Protein kinase-like (PK-like)"/>
    <property type="match status" value="1"/>
</dbReference>
<dbReference type="Gene3D" id="1.25.40.10">
    <property type="entry name" value="Tetratricopeptide repeat domain"/>
    <property type="match status" value="2"/>
</dbReference>
<dbReference type="PROSITE" id="PS00108">
    <property type="entry name" value="PROTEIN_KINASE_ST"/>
    <property type="match status" value="1"/>
</dbReference>
<evidence type="ECO:0000256" key="5">
    <source>
        <dbReference type="PROSITE-ProRule" id="PRU10141"/>
    </source>
</evidence>
<accession>A0A4R1LGM6</accession>
<feature type="domain" description="Protein kinase" evidence="7">
    <location>
        <begin position="14"/>
        <end position="270"/>
    </location>
</feature>
<dbReference type="PROSITE" id="PS50011">
    <property type="entry name" value="PROTEIN_KINASE_DOM"/>
    <property type="match status" value="1"/>
</dbReference>
<feature type="binding site" evidence="5">
    <location>
        <position position="43"/>
    </location>
    <ligand>
        <name>ATP</name>
        <dbReference type="ChEBI" id="CHEBI:30616"/>
    </ligand>
</feature>
<dbReference type="Pfam" id="PF13181">
    <property type="entry name" value="TPR_8"/>
    <property type="match status" value="1"/>
</dbReference>
<keyword evidence="1" id="KW-0808">Transferase</keyword>
<feature type="region of interest" description="Disordered" evidence="6">
    <location>
        <begin position="789"/>
        <end position="811"/>
    </location>
</feature>
<dbReference type="OrthoDB" id="9797180at2"/>
<evidence type="ECO:0000259" key="7">
    <source>
        <dbReference type="PROSITE" id="PS50011"/>
    </source>
</evidence>
<evidence type="ECO:0000256" key="6">
    <source>
        <dbReference type="SAM" id="MobiDB-lite"/>
    </source>
</evidence>
<dbReference type="SMART" id="SM00220">
    <property type="entry name" value="S_TKc"/>
    <property type="match status" value="1"/>
</dbReference>
<dbReference type="InterPro" id="IPR008271">
    <property type="entry name" value="Ser/Thr_kinase_AS"/>
</dbReference>
<protein>
    <submittedName>
        <fullName evidence="8">Serine/threonine-protein kinase</fullName>
    </submittedName>
</protein>
<sequence>MQMAFHPGDKLLHYRLVRKLGEGGMGVVFEAEDIQLQRTVAIKVLQPAISEDHEMRERFLREARAASAIDHPNLCTIYTVETAPDGSLLLVMAYYRGHTLSELIQHGPMDISHIRDIGRQTAAGLHAAHMSGIVHRDIKPGNIFLLNSGTVKILDFGLSRIAHQQQLTAPHKVMGTLAYMPPEQLAGDAVDYRTDIWALGVVLYEMAAGHSPFRQATQSAMMTAIAAGRYVPLHHARPDLPDSIYLAVSGALRLHPHERHASAAEILALLSEAGDAEAMPSAMPALVSAASLAPTVIGSFGGAWDIETKTFREHPAGGTGRTPFSSLVQPGSGSSSIAVLPMRNVSSDPENEYFSDGLTDELINALGTLPGLHVVSRTSVFSFKGKHQNIREIGEALNVDVVLEGSVRRSGARIRITIQLTDARKGFHIWSSRFDRENTDVFELQDELATAVVSALQEKLSLNVRQSDLQTRAPMQTDAYEAYLKGRYHWGQRTIENIQLAGRYFEQALKLDPNSAAAYAGVADFYCLQGTLGLMAPDEAWSIARSSALQAVALDPNLPEGHLALAAVLQFYDWDWNGGREHIVRAIELRPQRGESYFLYVSHLMTQGQLLEALEQARIGLTYDPLATPLLAAQAMLRTYLGDHDSTILLAKAALASSPHYYELYYSLGLAQSLTGRTHEAVATFERGIEHSGMPVLLGWLAEAHAKNGNHDKAREVLANLLDMASRGNPMPVSIAVAAAALGENELAFTWLEKAAELHDIFVAYVTVLPSLKRLHNEPRYQRLLDRMKLAHPSTHRRHNETRKSAVDTRS</sequence>
<dbReference type="InterPro" id="IPR011009">
    <property type="entry name" value="Kinase-like_dom_sf"/>
</dbReference>
<dbReference type="GO" id="GO:0004674">
    <property type="term" value="F:protein serine/threonine kinase activity"/>
    <property type="evidence" value="ECO:0007669"/>
    <property type="project" value="TreeGrafter"/>
</dbReference>
<proteinExistence type="predicted"/>
<feature type="compositionally biased region" description="Basic and acidic residues" evidence="6">
    <location>
        <begin position="802"/>
        <end position="811"/>
    </location>
</feature>
<evidence type="ECO:0000313" key="8">
    <source>
        <dbReference type="EMBL" id="TCK75859.1"/>
    </source>
</evidence>
<dbReference type="AlphaFoldDB" id="A0A4R1LGM6"/>
<dbReference type="CDD" id="cd14014">
    <property type="entry name" value="STKc_PknB_like"/>
    <property type="match status" value="1"/>
</dbReference>
<dbReference type="PANTHER" id="PTHR43289">
    <property type="entry name" value="MITOGEN-ACTIVATED PROTEIN KINASE KINASE KINASE 20-RELATED"/>
    <property type="match status" value="1"/>
</dbReference>
<evidence type="ECO:0000313" key="9">
    <source>
        <dbReference type="Proteomes" id="UP000295210"/>
    </source>
</evidence>
<evidence type="ECO:0000256" key="2">
    <source>
        <dbReference type="ARBA" id="ARBA00022741"/>
    </source>
</evidence>
<keyword evidence="4 5" id="KW-0067">ATP-binding</keyword>
<dbReference type="Pfam" id="PF00069">
    <property type="entry name" value="Pkinase"/>
    <property type="match status" value="1"/>
</dbReference>
<evidence type="ECO:0000256" key="3">
    <source>
        <dbReference type="ARBA" id="ARBA00022777"/>
    </source>
</evidence>
<keyword evidence="2 5" id="KW-0547">Nucleotide-binding</keyword>
<dbReference type="RefSeq" id="WP_131992097.1">
    <property type="nucleotide sequence ID" value="NZ_SMGK01000001.1"/>
</dbReference>
<dbReference type="Gene3D" id="3.30.200.20">
    <property type="entry name" value="Phosphorylase Kinase, domain 1"/>
    <property type="match status" value="1"/>
</dbReference>
<dbReference type="EMBL" id="SMGK01000001">
    <property type="protein sequence ID" value="TCK75859.1"/>
    <property type="molecule type" value="Genomic_DNA"/>
</dbReference>
<dbReference type="PROSITE" id="PS00107">
    <property type="entry name" value="PROTEIN_KINASE_ATP"/>
    <property type="match status" value="1"/>
</dbReference>
<dbReference type="InterPro" id="IPR011990">
    <property type="entry name" value="TPR-like_helical_dom_sf"/>
</dbReference>